<keyword evidence="2" id="KW-0472">Membrane</keyword>
<dbReference type="RefSeq" id="WP_245690893.1">
    <property type="nucleotide sequence ID" value="NZ_FNCN01000006.1"/>
</dbReference>
<gene>
    <name evidence="4" type="ORF">SAMN05421505_10697</name>
</gene>
<feature type="transmembrane region" description="Helical" evidence="2">
    <location>
        <begin position="63"/>
        <end position="81"/>
    </location>
</feature>
<evidence type="ECO:0000313" key="5">
    <source>
        <dbReference type="Proteomes" id="UP000198923"/>
    </source>
</evidence>
<dbReference type="Proteomes" id="UP000198923">
    <property type="component" value="Unassembled WGS sequence"/>
</dbReference>
<keyword evidence="2" id="KW-1133">Transmembrane helix</keyword>
<feature type="domain" description="DUF4350" evidence="3">
    <location>
        <begin position="93"/>
        <end position="266"/>
    </location>
</feature>
<accession>A0A1G7VX82</accession>
<feature type="compositionally biased region" description="Low complexity" evidence="1">
    <location>
        <begin position="13"/>
        <end position="53"/>
    </location>
</feature>
<evidence type="ECO:0000259" key="3">
    <source>
        <dbReference type="Pfam" id="PF14258"/>
    </source>
</evidence>
<dbReference type="AlphaFoldDB" id="A0A1G7VX82"/>
<sequence>MTQPPAPQPAVPHPAVAQPAVPQTTATHSPAIHSPAPGRPSTSTSTSTSVSPTAKSLWRSGRGIVAIALIILAAAVVTLLLSSGQRQGRPLDPDDTSLAGSHALAQLLRDRGVTVHRVDSAAAAEASVRAARENAQVLVTGTAYLSEQEADRLASSRADLLLVGPVPYAERLAPDATTPEGGQDAISRSRDPGCFLPAAVKAGSAYLGGLTYSGPAGAIGCYPAGDAYTLLRYPQGGHTVTLVGSGDFMTNQRLAEDGNAALALNLAGTRPTLIWLVPSPEPPQVAGAQGKSFNDLIPAGVKWGALQLALAVLLVAFWQGRRLGPVVAEKLPVVVRAAETVEGRGRLYRARRARARAADALRTGTLHRITPRLGLPPGAGWEAVVSAVAGRTGHDTGRVGAALYGPPPADDAGLSALADYLDSLERQVKDS</sequence>
<feature type="compositionally biased region" description="Pro residues" evidence="1">
    <location>
        <begin position="1"/>
        <end position="12"/>
    </location>
</feature>
<dbReference type="InterPro" id="IPR025646">
    <property type="entry name" value="DUF4350"/>
</dbReference>
<dbReference type="STRING" id="504805.SAMN05421505_10697"/>
<evidence type="ECO:0000313" key="4">
    <source>
        <dbReference type="EMBL" id="SDG64327.1"/>
    </source>
</evidence>
<feature type="region of interest" description="Disordered" evidence="1">
    <location>
        <begin position="1"/>
        <end position="54"/>
    </location>
</feature>
<evidence type="ECO:0000256" key="1">
    <source>
        <dbReference type="SAM" id="MobiDB-lite"/>
    </source>
</evidence>
<reference evidence="4 5" key="1">
    <citation type="submission" date="2016-10" db="EMBL/GenBank/DDBJ databases">
        <authorList>
            <person name="de Groot N.N."/>
        </authorList>
    </citation>
    <scope>NUCLEOTIDE SEQUENCE [LARGE SCALE GENOMIC DNA]</scope>
    <source>
        <strain evidence="4 5">CPCC 201354</strain>
    </source>
</reference>
<dbReference type="Pfam" id="PF14258">
    <property type="entry name" value="DUF4350"/>
    <property type="match status" value="1"/>
</dbReference>
<organism evidence="4 5">
    <name type="scientific">Sinosporangium album</name>
    <dbReference type="NCBI Taxonomy" id="504805"/>
    <lineage>
        <taxon>Bacteria</taxon>
        <taxon>Bacillati</taxon>
        <taxon>Actinomycetota</taxon>
        <taxon>Actinomycetes</taxon>
        <taxon>Streptosporangiales</taxon>
        <taxon>Streptosporangiaceae</taxon>
        <taxon>Sinosporangium</taxon>
    </lineage>
</organism>
<name>A0A1G7VX82_9ACTN</name>
<dbReference type="EMBL" id="FNCN01000006">
    <property type="protein sequence ID" value="SDG64327.1"/>
    <property type="molecule type" value="Genomic_DNA"/>
</dbReference>
<keyword evidence="5" id="KW-1185">Reference proteome</keyword>
<proteinExistence type="predicted"/>
<evidence type="ECO:0000256" key="2">
    <source>
        <dbReference type="SAM" id="Phobius"/>
    </source>
</evidence>
<protein>
    <recommendedName>
        <fullName evidence="3">DUF4350 domain-containing protein</fullName>
    </recommendedName>
</protein>
<keyword evidence="2" id="KW-0812">Transmembrane</keyword>